<feature type="domain" description="Formamidopyrimidine-DNA glycosylase catalytic" evidence="16">
    <location>
        <begin position="2"/>
        <end position="129"/>
    </location>
</feature>
<evidence type="ECO:0000259" key="15">
    <source>
        <dbReference type="PROSITE" id="PS51066"/>
    </source>
</evidence>
<keyword evidence="5 14" id="KW-0863">Zinc-finger</keyword>
<dbReference type="InterPro" id="IPR035937">
    <property type="entry name" value="FPG_N"/>
</dbReference>
<dbReference type="InterPro" id="IPR015886">
    <property type="entry name" value="H2TH_FPG"/>
</dbReference>
<dbReference type="Pfam" id="PF06831">
    <property type="entry name" value="H2TH"/>
    <property type="match status" value="1"/>
</dbReference>
<name>A0ABS7RN38_9ACTN</name>
<evidence type="ECO:0000256" key="9">
    <source>
        <dbReference type="ARBA" id="ARBA00023204"/>
    </source>
</evidence>
<evidence type="ECO:0000256" key="7">
    <source>
        <dbReference type="ARBA" id="ARBA00022833"/>
    </source>
</evidence>
<dbReference type="EC" id="4.2.99.18" evidence="2"/>
<dbReference type="CDD" id="cd08971">
    <property type="entry name" value="AcNei2_N"/>
    <property type="match status" value="1"/>
</dbReference>
<evidence type="ECO:0000256" key="12">
    <source>
        <dbReference type="ARBA" id="ARBA00023295"/>
    </source>
</evidence>
<keyword evidence="10" id="KW-0456">Lyase</keyword>
<dbReference type="EMBL" id="JAIEZQ010000002">
    <property type="protein sequence ID" value="MBY9075879.1"/>
    <property type="molecule type" value="Genomic_DNA"/>
</dbReference>
<dbReference type="SUPFAM" id="SSF46946">
    <property type="entry name" value="S13-like H2TH domain"/>
    <property type="match status" value="1"/>
</dbReference>
<keyword evidence="6" id="KW-0378">Hydrolase</keyword>
<keyword evidence="11" id="KW-0511">Multifunctional enzyme</keyword>
<evidence type="ECO:0000256" key="10">
    <source>
        <dbReference type="ARBA" id="ARBA00023239"/>
    </source>
</evidence>
<dbReference type="Gene3D" id="3.20.190.10">
    <property type="entry name" value="MutM-like, N-terminal"/>
    <property type="match status" value="1"/>
</dbReference>
<feature type="domain" description="FPG-type" evidence="15">
    <location>
        <begin position="221"/>
        <end position="259"/>
    </location>
</feature>
<comment type="similarity">
    <text evidence="1">Belongs to the FPG family.</text>
</comment>
<dbReference type="SUPFAM" id="SSF81624">
    <property type="entry name" value="N-terminal domain of MutM-like DNA repair proteins"/>
    <property type="match status" value="1"/>
</dbReference>
<dbReference type="RefSeq" id="WP_221025577.1">
    <property type="nucleotide sequence ID" value="NZ_JAIEZQ010000002.1"/>
</dbReference>
<dbReference type="InterPro" id="IPR044090">
    <property type="entry name" value="Nei2_N"/>
</dbReference>
<evidence type="ECO:0000313" key="18">
    <source>
        <dbReference type="Proteomes" id="UP000754710"/>
    </source>
</evidence>
<sequence>MPEGDTVWRTAHHLDQALSGSVLVSNDFRVPAFATLDLAGRPVVETVSRGKHLLTRIGDDVTLHTHLKMEGSWHLYREGTAWRRPAHQARVVLRTETWTAVGFSLGVVEVVDRSAEADVVGHLGPDLLGPDWDAAEAVRRLSSDPARSVGEALLDQRNLAGVGNMYMAELCFLLGLDPRLPVRDVPDLPALVRQARRVLEANKNRVQQTTTGDTRRGRQLWVYRRDKQPCRRCGTPIRVAMLGPDTQERASYWCPRCQPAPGSRPD</sequence>
<proteinExistence type="inferred from homology"/>
<dbReference type="InterPro" id="IPR012319">
    <property type="entry name" value="FPG_cat"/>
</dbReference>
<dbReference type="SMART" id="SM00898">
    <property type="entry name" value="Fapy_DNA_glyco"/>
    <property type="match status" value="1"/>
</dbReference>
<evidence type="ECO:0000256" key="3">
    <source>
        <dbReference type="ARBA" id="ARBA00022723"/>
    </source>
</evidence>
<evidence type="ECO:0000313" key="17">
    <source>
        <dbReference type="EMBL" id="MBY9075879.1"/>
    </source>
</evidence>
<dbReference type="SUPFAM" id="SSF57716">
    <property type="entry name" value="Glucocorticoid receptor-like (DNA-binding domain)"/>
    <property type="match status" value="1"/>
</dbReference>
<dbReference type="SMART" id="SM01232">
    <property type="entry name" value="H2TH"/>
    <property type="match status" value="1"/>
</dbReference>
<dbReference type="InterPro" id="IPR015887">
    <property type="entry name" value="DNA_glyclase_Znf_dom_DNA_BS"/>
</dbReference>
<keyword evidence="12" id="KW-0326">Glycosidase</keyword>
<keyword evidence="9" id="KW-0234">DNA repair</keyword>
<dbReference type="PROSITE" id="PS51068">
    <property type="entry name" value="FPG_CAT"/>
    <property type="match status" value="1"/>
</dbReference>
<keyword evidence="7" id="KW-0862">Zinc</keyword>
<dbReference type="Pfam" id="PF01149">
    <property type="entry name" value="Fapy_DNA_glyco"/>
    <property type="match status" value="1"/>
</dbReference>
<evidence type="ECO:0000256" key="4">
    <source>
        <dbReference type="ARBA" id="ARBA00022763"/>
    </source>
</evidence>
<evidence type="ECO:0000256" key="2">
    <source>
        <dbReference type="ARBA" id="ARBA00012720"/>
    </source>
</evidence>
<evidence type="ECO:0000256" key="14">
    <source>
        <dbReference type="PROSITE-ProRule" id="PRU00391"/>
    </source>
</evidence>
<dbReference type="PROSITE" id="PS01242">
    <property type="entry name" value="ZF_FPG_1"/>
    <property type="match status" value="1"/>
</dbReference>
<accession>A0ABS7RN38</accession>
<evidence type="ECO:0000256" key="6">
    <source>
        <dbReference type="ARBA" id="ARBA00022801"/>
    </source>
</evidence>
<keyword evidence="3" id="KW-0479">Metal-binding</keyword>
<dbReference type="PANTHER" id="PTHR42697:SF1">
    <property type="entry name" value="ENDONUCLEASE 8"/>
    <property type="match status" value="1"/>
</dbReference>
<evidence type="ECO:0000256" key="5">
    <source>
        <dbReference type="ARBA" id="ARBA00022771"/>
    </source>
</evidence>
<dbReference type="InterPro" id="IPR010979">
    <property type="entry name" value="Ribosomal_uS13-like_H2TH"/>
</dbReference>
<gene>
    <name evidence="17" type="ORF">K1X13_13685</name>
</gene>
<dbReference type="PANTHER" id="PTHR42697">
    <property type="entry name" value="ENDONUCLEASE 8"/>
    <property type="match status" value="1"/>
</dbReference>
<evidence type="ECO:0000256" key="13">
    <source>
        <dbReference type="ARBA" id="ARBA00044632"/>
    </source>
</evidence>
<organism evidence="17 18">
    <name type="scientific">Nocardioides jiangsuensis</name>
    <dbReference type="NCBI Taxonomy" id="2866161"/>
    <lineage>
        <taxon>Bacteria</taxon>
        <taxon>Bacillati</taxon>
        <taxon>Actinomycetota</taxon>
        <taxon>Actinomycetes</taxon>
        <taxon>Propionibacteriales</taxon>
        <taxon>Nocardioidaceae</taxon>
        <taxon>Nocardioides</taxon>
    </lineage>
</organism>
<comment type="catalytic activity">
    <reaction evidence="13">
        <text>2'-deoxyribonucleotide-(2'-deoxyribose 5'-phosphate)-2'-deoxyribonucleotide-DNA = a 3'-end 2'-deoxyribonucleotide-(2,3-dehydro-2,3-deoxyribose 5'-phosphate)-DNA + a 5'-end 5'-phospho-2'-deoxyribonucleoside-DNA + H(+)</text>
        <dbReference type="Rhea" id="RHEA:66592"/>
        <dbReference type="Rhea" id="RHEA-COMP:13180"/>
        <dbReference type="Rhea" id="RHEA-COMP:16897"/>
        <dbReference type="Rhea" id="RHEA-COMP:17067"/>
        <dbReference type="ChEBI" id="CHEBI:15378"/>
        <dbReference type="ChEBI" id="CHEBI:136412"/>
        <dbReference type="ChEBI" id="CHEBI:157695"/>
        <dbReference type="ChEBI" id="CHEBI:167181"/>
        <dbReference type="EC" id="4.2.99.18"/>
    </reaction>
</comment>
<evidence type="ECO:0000256" key="1">
    <source>
        <dbReference type="ARBA" id="ARBA00009409"/>
    </source>
</evidence>
<evidence type="ECO:0000259" key="16">
    <source>
        <dbReference type="PROSITE" id="PS51068"/>
    </source>
</evidence>
<reference evidence="17 18" key="1">
    <citation type="submission" date="2021-08" db="EMBL/GenBank/DDBJ databases">
        <title>Nocardioides bacterium WL0053 sp. nov., isolated from the sediment.</title>
        <authorList>
            <person name="Wang L."/>
            <person name="Zhang D."/>
            <person name="Zhang A."/>
        </authorList>
    </citation>
    <scope>NUCLEOTIDE SEQUENCE [LARGE SCALE GENOMIC DNA]</scope>
    <source>
        <strain evidence="17 18">WL0053</strain>
    </source>
</reference>
<dbReference type="PROSITE" id="PS51066">
    <property type="entry name" value="ZF_FPG_2"/>
    <property type="match status" value="1"/>
</dbReference>
<keyword evidence="8" id="KW-0238">DNA-binding</keyword>
<evidence type="ECO:0000256" key="11">
    <source>
        <dbReference type="ARBA" id="ARBA00023268"/>
    </source>
</evidence>
<dbReference type="Gene3D" id="1.10.8.50">
    <property type="match status" value="1"/>
</dbReference>
<protein>
    <recommendedName>
        <fullName evidence="2">DNA-(apurinic or apyrimidinic site) lyase</fullName>
        <ecNumber evidence="2">4.2.99.18</ecNumber>
    </recommendedName>
</protein>
<dbReference type="Proteomes" id="UP000754710">
    <property type="component" value="Unassembled WGS sequence"/>
</dbReference>
<keyword evidence="18" id="KW-1185">Reference proteome</keyword>
<evidence type="ECO:0000256" key="8">
    <source>
        <dbReference type="ARBA" id="ARBA00023125"/>
    </source>
</evidence>
<comment type="caution">
    <text evidence="17">The sequence shown here is derived from an EMBL/GenBank/DDBJ whole genome shotgun (WGS) entry which is preliminary data.</text>
</comment>
<keyword evidence="4" id="KW-0227">DNA damage</keyword>
<dbReference type="InterPro" id="IPR000214">
    <property type="entry name" value="Znf_DNA_glyclase/AP_lyase"/>
</dbReference>